<evidence type="ECO:0000313" key="2">
    <source>
        <dbReference type="EMBL" id="GFT68382.1"/>
    </source>
</evidence>
<accession>A0A8X6PIF8</accession>
<evidence type="ECO:0000256" key="1">
    <source>
        <dbReference type="SAM" id="SignalP"/>
    </source>
</evidence>
<comment type="caution">
    <text evidence="2">The sequence shown here is derived from an EMBL/GenBank/DDBJ whole genome shotgun (WGS) entry which is preliminary data.</text>
</comment>
<name>A0A8X6PIF8_NEPPI</name>
<dbReference type="AlphaFoldDB" id="A0A8X6PIF8"/>
<reference evidence="2" key="1">
    <citation type="submission" date="2020-08" db="EMBL/GenBank/DDBJ databases">
        <title>Multicomponent nature underlies the extraordinary mechanical properties of spider dragline silk.</title>
        <authorList>
            <person name="Kono N."/>
            <person name="Nakamura H."/>
            <person name="Mori M."/>
            <person name="Yoshida Y."/>
            <person name="Ohtoshi R."/>
            <person name="Malay A.D."/>
            <person name="Moran D.A.P."/>
            <person name="Tomita M."/>
            <person name="Numata K."/>
            <person name="Arakawa K."/>
        </authorList>
    </citation>
    <scope>NUCLEOTIDE SEQUENCE</scope>
</reference>
<proteinExistence type="predicted"/>
<evidence type="ECO:0000313" key="3">
    <source>
        <dbReference type="Proteomes" id="UP000887013"/>
    </source>
</evidence>
<gene>
    <name evidence="2" type="ORF">NPIL_575321</name>
</gene>
<dbReference type="Proteomes" id="UP000887013">
    <property type="component" value="Unassembled WGS sequence"/>
</dbReference>
<organism evidence="2 3">
    <name type="scientific">Nephila pilipes</name>
    <name type="common">Giant wood spider</name>
    <name type="synonym">Nephila maculata</name>
    <dbReference type="NCBI Taxonomy" id="299642"/>
    <lineage>
        <taxon>Eukaryota</taxon>
        <taxon>Metazoa</taxon>
        <taxon>Ecdysozoa</taxon>
        <taxon>Arthropoda</taxon>
        <taxon>Chelicerata</taxon>
        <taxon>Arachnida</taxon>
        <taxon>Araneae</taxon>
        <taxon>Araneomorphae</taxon>
        <taxon>Entelegynae</taxon>
        <taxon>Araneoidea</taxon>
        <taxon>Nephilidae</taxon>
        <taxon>Nephila</taxon>
    </lineage>
</organism>
<dbReference type="EMBL" id="BMAW01069315">
    <property type="protein sequence ID" value="GFT68382.1"/>
    <property type="molecule type" value="Genomic_DNA"/>
</dbReference>
<keyword evidence="1" id="KW-0732">Signal</keyword>
<protein>
    <recommendedName>
        <fullName evidence="4">Secreted protein</fullName>
    </recommendedName>
</protein>
<sequence length="101" mass="10807">MMPACSGGTRLAFAKVLAVKALCLQLHAALCFRAVSRPCGSVALCAAMPKCWMQRYQPLLSQQAVLTWQSAFTKKGYVCAAASAWLQSGSGMQKRGAAYKC</sequence>
<evidence type="ECO:0008006" key="4">
    <source>
        <dbReference type="Google" id="ProtNLM"/>
    </source>
</evidence>
<feature type="signal peptide" evidence="1">
    <location>
        <begin position="1"/>
        <end position="31"/>
    </location>
</feature>
<feature type="chain" id="PRO_5036460077" description="Secreted protein" evidence="1">
    <location>
        <begin position="32"/>
        <end position="101"/>
    </location>
</feature>
<keyword evidence="3" id="KW-1185">Reference proteome</keyword>